<dbReference type="STRING" id="229203.SAMN05444338_101292"/>
<name>A0A1H2R017_9FLAO</name>
<dbReference type="EMBL" id="FNMV01000001">
    <property type="protein sequence ID" value="SDW12214.1"/>
    <property type="molecule type" value="Genomic_DNA"/>
</dbReference>
<gene>
    <name evidence="2" type="ORF">SAMN05444338_101292</name>
</gene>
<evidence type="ECO:0000313" key="2">
    <source>
        <dbReference type="EMBL" id="SDW12214.1"/>
    </source>
</evidence>
<feature type="transmembrane region" description="Helical" evidence="1">
    <location>
        <begin position="153"/>
        <end position="174"/>
    </location>
</feature>
<organism evidence="2 3">
    <name type="scientific">Flavobacterium degerlachei</name>
    <dbReference type="NCBI Taxonomy" id="229203"/>
    <lineage>
        <taxon>Bacteria</taxon>
        <taxon>Pseudomonadati</taxon>
        <taxon>Bacteroidota</taxon>
        <taxon>Flavobacteriia</taxon>
        <taxon>Flavobacteriales</taxon>
        <taxon>Flavobacteriaceae</taxon>
        <taxon>Flavobacterium</taxon>
    </lineage>
</organism>
<keyword evidence="1" id="KW-0472">Membrane</keyword>
<keyword evidence="1" id="KW-0812">Transmembrane</keyword>
<dbReference type="AlphaFoldDB" id="A0A1H2R017"/>
<feature type="transmembrane region" description="Helical" evidence="1">
    <location>
        <begin position="120"/>
        <end position="141"/>
    </location>
</feature>
<sequence>MKLTTQQIEYVENYIISKDIKWYELQVELTDHMVTSMEEFWEKDPELTFHQVKYYAEDKFGRNGFKVIEEERTQILRKEFRRAQLKMIAEYFKFPKIILGILLGFLAFKASFYFDEPVKFVAILFGLLAVLIIPAFYSFYINRKINGKRFLELNINHGTFTGIFGLMYWVMYFLNSFKESVQSHPILILALCCLWVVGILFLITGIHLQKKTIENVKRQYQLT</sequence>
<feature type="transmembrane region" description="Helical" evidence="1">
    <location>
        <begin position="94"/>
        <end position="114"/>
    </location>
</feature>
<feature type="transmembrane region" description="Helical" evidence="1">
    <location>
        <begin position="186"/>
        <end position="208"/>
    </location>
</feature>
<proteinExistence type="predicted"/>
<dbReference type="RefSeq" id="WP_091428768.1">
    <property type="nucleotide sequence ID" value="NZ_FNMV01000001.1"/>
</dbReference>
<evidence type="ECO:0000313" key="3">
    <source>
        <dbReference type="Proteomes" id="UP000198569"/>
    </source>
</evidence>
<keyword evidence="3" id="KW-1185">Reference proteome</keyword>
<dbReference type="OrthoDB" id="1345503at2"/>
<accession>A0A1H2R017</accession>
<evidence type="ECO:0000256" key="1">
    <source>
        <dbReference type="SAM" id="Phobius"/>
    </source>
</evidence>
<dbReference type="Proteomes" id="UP000198569">
    <property type="component" value="Unassembled WGS sequence"/>
</dbReference>
<keyword evidence="1" id="KW-1133">Transmembrane helix</keyword>
<reference evidence="3" key="1">
    <citation type="submission" date="2016-10" db="EMBL/GenBank/DDBJ databases">
        <authorList>
            <person name="Varghese N."/>
            <person name="Submissions S."/>
        </authorList>
    </citation>
    <scope>NUCLEOTIDE SEQUENCE [LARGE SCALE GENOMIC DNA]</scope>
    <source>
        <strain evidence="3">DSM 15718</strain>
    </source>
</reference>
<protein>
    <submittedName>
        <fullName evidence="2">Uncharacterized protein</fullName>
    </submittedName>
</protein>